<feature type="transmembrane region" description="Helical" evidence="1">
    <location>
        <begin position="5"/>
        <end position="25"/>
    </location>
</feature>
<dbReference type="Gene3D" id="3.60.10.10">
    <property type="entry name" value="Endonuclease/exonuclease/phosphatase"/>
    <property type="match status" value="1"/>
</dbReference>
<evidence type="ECO:0000256" key="1">
    <source>
        <dbReference type="SAM" id="Phobius"/>
    </source>
</evidence>
<keyword evidence="4" id="KW-1185">Reference proteome</keyword>
<dbReference type="InterPro" id="IPR005135">
    <property type="entry name" value="Endo/exonuclease/phosphatase"/>
</dbReference>
<name>A0ABX0W6U2_9RHOB</name>
<feature type="domain" description="Endonuclease/exonuclease/phosphatase" evidence="2">
    <location>
        <begin position="89"/>
        <end position="262"/>
    </location>
</feature>
<reference evidence="3 4" key="1">
    <citation type="submission" date="2018-05" db="EMBL/GenBank/DDBJ databases">
        <authorList>
            <person name="Zhang Y.-J."/>
        </authorList>
    </citation>
    <scope>NUCLEOTIDE SEQUENCE [LARGE SCALE GENOMIC DNA]</scope>
    <source>
        <strain evidence="3 4">CY04</strain>
    </source>
</reference>
<feature type="transmembrane region" description="Helical" evidence="1">
    <location>
        <begin position="57"/>
        <end position="75"/>
    </location>
</feature>
<protein>
    <recommendedName>
        <fullName evidence="2">Endonuclease/exonuclease/phosphatase domain-containing protein</fullName>
    </recommendedName>
</protein>
<evidence type="ECO:0000313" key="4">
    <source>
        <dbReference type="Proteomes" id="UP001429564"/>
    </source>
</evidence>
<evidence type="ECO:0000313" key="3">
    <source>
        <dbReference type="EMBL" id="NIZ61312.1"/>
    </source>
</evidence>
<sequence>MLRNFLLALVWIAAVLVVVGFLGPLHRAADSIAIVRPALGILCLLGVFLGRALWHRTVFAVIALLAMSTTAIPFMPQAPGGDMRVYSKNLWFANTQVQAVVADIEAADVDVVMLQEVSEKNNSILGLLKPRFPHQHLCKFSGRIGIAVVSKHPFAGEPVCSRNRPIAAAPVDLGSQRVWAVSAHIPWPWPYGSVENEQAALDVLSKLEGPVVIAGDFNNVPWSHRVTSIAAMTETQLAGPMGPTLHLRGIPLPIDFALAPRGGTVEMRPMLGSSHAGVLADVGVWVRGEL</sequence>
<dbReference type="SUPFAM" id="SSF56219">
    <property type="entry name" value="DNase I-like"/>
    <property type="match status" value="1"/>
</dbReference>
<comment type="caution">
    <text evidence="3">The sequence shown here is derived from an EMBL/GenBank/DDBJ whole genome shotgun (WGS) entry which is preliminary data.</text>
</comment>
<proteinExistence type="predicted"/>
<accession>A0ABX0W6U2</accession>
<dbReference type="EMBL" id="QHLQ01000008">
    <property type="protein sequence ID" value="NIZ61312.1"/>
    <property type="molecule type" value="Genomic_DNA"/>
</dbReference>
<organism evidence="3 4">
    <name type="scientific">Parasedimentitalea denitrificans</name>
    <dbReference type="NCBI Taxonomy" id="2211118"/>
    <lineage>
        <taxon>Bacteria</taxon>
        <taxon>Pseudomonadati</taxon>
        <taxon>Pseudomonadota</taxon>
        <taxon>Alphaproteobacteria</taxon>
        <taxon>Rhodobacterales</taxon>
        <taxon>Paracoccaceae</taxon>
        <taxon>Parasedimentitalea</taxon>
    </lineage>
</organism>
<dbReference type="InterPro" id="IPR036691">
    <property type="entry name" value="Endo/exonu/phosph_ase_sf"/>
</dbReference>
<keyword evidence="1" id="KW-0472">Membrane</keyword>
<dbReference type="Proteomes" id="UP001429564">
    <property type="component" value="Unassembled WGS sequence"/>
</dbReference>
<keyword evidence="1" id="KW-1133">Transmembrane helix</keyword>
<keyword evidence="1" id="KW-0812">Transmembrane</keyword>
<feature type="transmembrane region" description="Helical" evidence="1">
    <location>
        <begin position="31"/>
        <end position="50"/>
    </location>
</feature>
<dbReference type="RefSeq" id="WP_167683877.1">
    <property type="nucleotide sequence ID" value="NZ_QHLQ01000008.1"/>
</dbReference>
<evidence type="ECO:0000259" key="2">
    <source>
        <dbReference type="Pfam" id="PF03372"/>
    </source>
</evidence>
<gene>
    <name evidence="3" type="ORF">DL239_10035</name>
</gene>
<dbReference type="Pfam" id="PF03372">
    <property type="entry name" value="Exo_endo_phos"/>
    <property type="match status" value="1"/>
</dbReference>